<dbReference type="Proteomes" id="UP000226092">
    <property type="component" value="Segment"/>
</dbReference>
<proteinExistence type="predicted"/>
<evidence type="ECO:0000313" key="1">
    <source>
        <dbReference type="EMBL" id="ASU00496.1"/>
    </source>
</evidence>
<organism evidence="1 2">
    <name type="scientific">Aeromonas phage AS-zj</name>
    <dbReference type="NCBI Taxonomy" id="2024208"/>
    <lineage>
        <taxon>Viruses</taxon>
        <taxon>Duplodnaviria</taxon>
        <taxon>Heunggongvirae</taxon>
        <taxon>Uroviricota</taxon>
        <taxon>Caudoviricetes</taxon>
        <taxon>Pantevenvirales</taxon>
        <taxon>Straboviridae</taxon>
        <taxon>Emmerichvirinae</taxon>
        <taxon>Ceceduovirus</taxon>
        <taxon>Ceceduovirus aszj</taxon>
    </lineage>
</organism>
<dbReference type="RefSeq" id="YP_009834356.1">
    <property type="nucleotide sequence ID" value="NC_048673.1"/>
</dbReference>
<name>A0A223LF25_9CAUD</name>
<sequence>MSMYKFRSDYEKEEFISVGEVFHEFEEDGINSNKLIVDFLKKTGRDEFELVPFVPDEKYVIDLEETPDELKDLIYHFSQADIENYLVEIE</sequence>
<accession>A0A223LF25</accession>
<keyword evidence="2" id="KW-1185">Reference proteome</keyword>
<dbReference type="EMBL" id="MF448340">
    <property type="protein sequence ID" value="ASU00496.1"/>
    <property type="molecule type" value="Genomic_DNA"/>
</dbReference>
<dbReference type="KEGG" id="vg:55604423"/>
<reference evidence="1 2" key="1">
    <citation type="submission" date="2017-07" db="EMBL/GenBank/DDBJ databases">
        <title>In vitro design and evaluation of phage cocktails against multidrug-resistant Aeromonas salmonicida.</title>
        <authorList>
            <person name="Chen L."/>
            <person name="Yuan S."/>
            <person name="Ma Y."/>
        </authorList>
    </citation>
    <scope>NUCLEOTIDE SEQUENCE [LARGE SCALE GENOMIC DNA]</scope>
</reference>
<dbReference type="GeneID" id="55604423"/>
<protein>
    <submittedName>
        <fullName evidence="1">Uncharacterized protein</fullName>
    </submittedName>
</protein>
<evidence type="ECO:0000313" key="2">
    <source>
        <dbReference type="Proteomes" id="UP000226092"/>
    </source>
</evidence>